<dbReference type="CDD" id="cd05260">
    <property type="entry name" value="GDP_MD_SDR_e"/>
    <property type="match status" value="1"/>
</dbReference>
<evidence type="ECO:0000313" key="4">
    <source>
        <dbReference type="Proteomes" id="UP000316905"/>
    </source>
</evidence>
<comment type="similarity">
    <text evidence="1">Belongs to the short-chain dehydrogenases/reductases (SDR) family.</text>
</comment>
<reference evidence="3 4" key="1">
    <citation type="journal article" date="2015" name="Stand. Genomic Sci.">
        <title>Genomic Encyclopedia of Bacterial and Archaeal Type Strains, Phase III: the genomes of soil and plant-associated and newly described type strains.</title>
        <authorList>
            <person name="Whitman W.B."/>
            <person name="Woyke T."/>
            <person name="Klenk H.P."/>
            <person name="Zhou Y."/>
            <person name="Lilburn T.G."/>
            <person name="Beck B.J."/>
            <person name="De Vos P."/>
            <person name="Vandamme P."/>
            <person name="Eisen J.A."/>
            <person name="Garrity G."/>
            <person name="Hugenholtz P."/>
            <person name="Kyrpides N.C."/>
        </authorList>
    </citation>
    <scope>NUCLEOTIDE SEQUENCE [LARGE SCALE GENOMIC DNA]</scope>
    <source>
        <strain evidence="3 4">CGMCC 1.6858</strain>
    </source>
</reference>
<organism evidence="3 4">
    <name type="scientific">Pseudomonas duriflava</name>
    <dbReference type="NCBI Taxonomy" id="459528"/>
    <lineage>
        <taxon>Bacteria</taxon>
        <taxon>Pseudomonadati</taxon>
        <taxon>Pseudomonadota</taxon>
        <taxon>Gammaproteobacteria</taxon>
        <taxon>Pseudomonadales</taxon>
        <taxon>Pseudomonadaceae</taxon>
        <taxon>Pseudomonas</taxon>
    </lineage>
</organism>
<dbReference type="SMART" id="SM00822">
    <property type="entry name" value="PKS_KR"/>
    <property type="match status" value="1"/>
</dbReference>
<dbReference type="Proteomes" id="UP000316905">
    <property type="component" value="Unassembled WGS sequence"/>
</dbReference>
<dbReference type="InterPro" id="IPR016040">
    <property type="entry name" value="NAD(P)-bd_dom"/>
</dbReference>
<dbReference type="InterPro" id="IPR036291">
    <property type="entry name" value="NAD(P)-bd_dom_sf"/>
</dbReference>
<dbReference type="SUPFAM" id="SSF51735">
    <property type="entry name" value="NAD(P)-binding Rossmann-fold domains"/>
    <property type="match status" value="1"/>
</dbReference>
<evidence type="ECO:0000313" key="3">
    <source>
        <dbReference type="EMBL" id="TWI56488.1"/>
    </source>
</evidence>
<dbReference type="EMBL" id="VLKY01000003">
    <property type="protein sequence ID" value="TWI56488.1"/>
    <property type="molecule type" value="Genomic_DNA"/>
</dbReference>
<dbReference type="PANTHER" id="PTHR43000">
    <property type="entry name" value="DTDP-D-GLUCOSE 4,6-DEHYDRATASE-RELATED"/>
    <property type="match status" value="1"/>
</dbReference>
<keyword evidence="4" id="KW-1185">Reference proteome</keyword>
<feature type="domain" description="Ketoreductase" evidence="2">
    <location>
        <begin position="51"/>
        <end position="223"/>
    </location>
</feature>
<name>A0A562QI89_9PSED</name>
<dbReference type="AlphaFoldDB" id="A0A562QI89"/>
<dbReference type="Gene3D" id="3.90.25.10">
    <property type="entry name" value="UDP-galactose 4-epimerase, domain 1"/>
    <property type="match status" value="1"/>
</dbReference>
<evidence type="ECO:0000256" key="1">
    <source>
        <dbReference type="ARBA" id="ARBA00006484"/>
    </source>
</evidence>
<dbReference type="Gene3D" id="3.40.50.720">
    <property type="entry name" value="NAD(P)-binding Rossmann-like Domain"/>
    <property type="match status" value="1"/>
</dbReference>
<protein>
    <submittedName>
        <fullName evidence="3">GDP-4-dehydro-6-deoxy-D-mannose reductase</fullName>
    </submittedName>
</protein>
<dbReference type="InterPro" id="IPR057326">
    <property type="entry name" value="KR_dom"/>
</dbReference>
<gene>
    <name evidence="3" type="ORF">IQ22_00937</name>
</gene>
<evidence type="ECO:0000259" key="2">
    <source>
        <dbReference type="SMART" id="SM00822"/>
    </source>
</evidence>
<sequence>MLFLASCRAIDRSLWIEWVVQLGLPLCIRPLINPSELHNLPDGSKGNVTMKHVLLTGANGFVGKVLQTQLLAAGYQVTGTVSSIPGDQGDVEYQQLDVRDTEAVARLIQSVQPTHVIHLAAVSHVPTSFSDPLRTWQTNVIGSLNLLEALKHHAPKAFILFASSSEVYGEAFKVGEPLDEEQPCLPMNPYAASKRAAELAFIQYFRQGLRGVIARPFNHIGPGQSPDFVTASFAKQIAEIEQGLQPPVLRVGNLEACRDFLDVHDVCSAYLSLLSLSTQPSGHYIFNIASGRARRIRELLDALLAQSLVQINVEQDPARLRPSDIPFAVGCSQRLQVETAWQPRFSLRETLNELLEYWRSQTRARA</sequence>
<comment type="caution">
    <text evidence="3">The sequence shown here is derived from an EMBL/GenBank/DDBJ whole genome shotgun (WGS) entry which is preliminary data.</text>
</comment>
<proteinExistence type="inferred from homology"/>
<dbReference type="Pfam" id="PF16363">
    <property type="entry name" value="GDP_Man_Dehyd"/>
    <property type="match status" value="1"/>
</dbReference>
<accession>A0A562QI89</accession>